<organism evidence="3">
    <name type="scientific">uncultured Desulfobacterium sp</name>
    <dbReference type="NCBI Taxonomy" id="201089"/>
    <lineage>
        <taxon>Bacteria</taxon>
        <taxon>Pseudomonadati</taxon>
        <taxon>Thermodesulfobacteriota</taxon>
        <taxon>Desulfobacteria</taxon>
        <taxon>Desulfobacterales</taxon>
        <taxon>Desulfobacteriaceae</taxon>
        <taxon>Desulfobacterium</taxon>
        <taxon>environmental samples</taxon>
    </lineage>
</organism>
<dbReference type="EMBL" id="OJIN01000117">
    <property type="protein sequence ID" value="SPD73891.1"/>
    <property type="molecule type" value="Genomic_DNA"/>
</dbReference>
<gene>
    <name evidence="3" type="ORF">PITCH_A2030035</name>
</gene>
<evidence type="ECO:0000256" key="1">
    <source>
        <dbReference type="ARBA" id="ARBA00007734"/>
    </source>
</evidence>
<dbReference type="Pfam" id="PF01464">
    <property type="entry name" value="SLT"/>
    <property type="match status" value="1"/>
</dbReference>
<feature type="domain" description="Transglycosylase SLT" evidence="2">
    <location>
        <begin position="126"/>
        <end position="233"/>
    </location>
</feature>
<evidence type="ECO:0000259" key="2">
    <source>
        <dbReference type="Pfam" id="PF01464"/>
    </source>
</evidence>
<dbReference type="PANTHER" id="PTHR37423:SF2">
    <property type="entry name" value="MEMBRANE-BOUND LYTIC MUREIN TRANSGLYCOSYLASE C"/>
    <property type="match status" value="1"/>
</dbReference>
<evidence type="ECO:0000313" key="3">
    <source>
        <dbReference type="EMBL" id="SPD73891.1"/>
    </source>
</evidence>
<dbReference type="Gene3D" id="1.10.530.10">
    <property type="match status" value="1"/>
</dbReference>
<comment type="similarity">
    <text evidence="1">Belongs to the transglycosylase Slt family.</text>
</comment>
<dbReference type="AlphaFoldDB" id="A0A445MX16"/>
<dbReference type="InterPro" id="IPR023346">
    <property type="entry name" value="Lysozyme-like_dom_sf"/>
</dbReference>
<name>A0A445MX16_9BACT</name>
<dbReference type="SUPFAM" id="SSF53955">
    <property type="entry name" value="Lysozyme-like"/>
    <property type="match status" value="1"/>
</dbReference>
<dbReference type="PANTHER" id="PTHR37423">
    <property type="entry name" value="SOLUBLE LYTIC MUREIN TRANSGLYCOSYLASE-RELATED"/>
    <property type="match status" value="1"/>
</dbReference>
<reference evidence="3" key="1">
    <citation type="submission" date="2018-01" db="EMBL/GenBank/DDBJ databases">
        <authorList>
            <person name="Regsiter A."/>
            <person name="William W."/>
        </authorList>
    </citation>
    <scope>NUCLEOTIDE SEQUENCE</scope>
    <source>
        <strain evidence="3">TRIP AH-1</strain>
    </source>
</reference>
<accession>A0A445MX16</accession>
<dbReference type="InterPro" id="IPR008258">
    <property type="entry name" value="Transglycosylase_SLT_dom_1"/>
</dbReference>
<protein>
    <submittedName>
        <fullName evidence="3">Soluble lytic murein transglycosylase</fullName>
    </submittedName>
</protein>
<sequence length="246" mass="27598">MKPESQLTISDYYKAIKTPKVRDREPSLLKFDGISQQTDFSDIFLSCMKGEKEEESGLTAADYLSNPVKLNTRGMIKCMQASLAGKTNQMTPLSWKPNILDNSFEEVEEEQVETPDVYSNSAIERSINKAAQKYDLPDELIRGVIKAESGFQVRAESRAGARGLMQLMPDTARELGVKDVFDVEQNIDGGTRYLKKMMDRFDNDIEKALAAYNAGPGTVERYGGKVPYKETSQYVKRVLKYSGMTA</sequence>
<dbReference type="CDD" id="cd00254">
    <property type="entry name" value="LT-like"/>
    <property type="match status" value="1"/>
</dbReference>
<proteinExistence type="inferred from homology"/>